<evidence type="ECO:0000259" key="4">
    <source>
        <dbReference type="Pfam" id="PF12696"/>
    </source>
</evidence>
<evidence type="ECO:0000256" key="1">
    <source>
        <dbReference type="SAM" id="MobiDB-lite"/>
    </source>
</evidence>
<dbReference type="SUPFAM" id="SSF52540">
    <property type="entry name" value="P-loop containing nucleoside triphosphate hydrolases"/>
    <property type="match status" value="1"/>
</dbReference>
<dbReference type="Pfam" id="PF12696">
    <property type="entry name" value="TraG-D_C"/>
    <property type="match status" value="1"/>
</dbReference>
<dbReference type="Gene3D" id="3.40.50.300">
    <property type="entry name" value="P-loop containing nucleotide triphosphate hydrolases"/>
    <property type="match status" value="2"/>
</dbReference>
<gene>
    <name evidence="5" type="ORF">IKC_06463</name>
</gene>
<dbReference type="Pfam" id="PF01935">
    <property type="entry name" value="DUF87"/>
    <property type="match status" value="1"/>
</dbReference>
<dbReference type="InterPro" id="IPR051162">
    <property type="entry name" value="T4SS_component"/>
</dbReference>
<feature type="region of interest" description="Disordered" evidence="1">
    <location>
        <begin position="928"/>
        <end position="967"/>
    </location>
</feature>
<dbReference type="PANTHER" id="PTHR30121:SF6">
    <property type="entry name" value="SLR6007 PROTEIN"/>
    <property type="match status" value="1"/>
</dbReference>
<dbReference type="RefSeq" id="WP_016124160.1">
    <property type="nucleotide sequence ID" value="NZ_KB976855.1"/>
</dbReference>
<dbReference type="InterPro" id="IPR027417">
    <property type="entry name" value="P-loop_NTPase"/>
</dbReference>
<name>A0A9W5R0L1_BACCE</name>
<keyword evidence="2" id="KW-1133">Transmembrane helix</keyword>
<proteinExistence type="predicted"/>
<feature type="domain" description="TraD/TraG TraM recognition site" evidence="4">
    <location>
        <begin position="666"/>
        <end position="704"/>
    </location>
</feature>
<feature type="transmembrane region" description="Helical" evidence="2">
    <location>
        <begin position="52"/>
        <end position="72"/>
    </location>
</feature>
<dbReference type="InterPro" id="IPR032689">
    <property type="entry name" value="TraG-D_C"/>
</dbReference>
<organism evidence="5 6">
    <name type="scientific">Bacillus cereus VD184</name>
    <dbReference type="NCBI Taxonomy" id="1053242"/>
    <lineage>
        <taxon>Bacteria</taxon>
        <taxon>Bacillati</taxon>
        <taxon>Bacillota</taxon>
        <taxon>Bacilli</taxon>
        <taxon>Bacillales</taxon>
        <taxon>Bacillaceae</taxon>
        <taxon>Bacillus</taxon>
        <taxon>Bacillus cereus group</taxon>
    </lineage>
</organism>
<evidence type="ECO:0000259" key="3">
    <source>
        <dbReference type="Pfam" id="PF01935"/>
    </source>
</evidence>
<dbReference type="Proteomes" id="UP000014028">
    <property type="component" value="Unassembled WGS sequence"/>
</dbReference>
<evidence type="ECO:0000313" key="5">
    <source>
        <dbReference type="EMBL" id="EOQ00418.1"/>
    </source>
</evidence>
<evidence type="ECO:0000256" key="2">
    <source>
        <dbReference type="SAM" id="Phobius"/>
    </source>
</evidence>
<protein>
    <recommendedName>
        <fullName evidence="7">Helicase HerA central domain-containing protein</fullName>
    </recommendedName>
</protein>
<dbReference type="AlphaFoldDB" id="A0A9W5R0L1"/>
<evidence type="ECO:0000313" key="6">
    <source>
        <dbReference type="Proteomes" id="UP000014028"/>
    </source>
</evidence>
<evidence type="ECO:0008006" key="7">
    <source>
        <dbReference type="Google" id="ProtNLM"/>
    </source>
</evidence>
<dbReference type="PANTHER" id="PTHR30121">
    <property type="entry name" value="UNCHARACTERIZED PROTEIN YJGR-RELATED"/>
    <property type="match status" value="1"/>
</dbReference>
<comment type="caution">
    <text evidence="5">The sequence shown here is derived from an EMBL/GenBank/DDBJ whole genome shotgun (WGS) entry which is preliminary data.</text>
</comment>
<keyword evidence="2" id="KW-0472">Membrane</keyword>
<accession>A0A9W5R0L1</accession>
<feature type="compositionally biased region" description="Basic and acidic residues" evidence="1">
    <location>
        <begin position="945"/>
        <end position="967"/>
    </location>
</feature>
<keyword evidence="2" id="KW-0812">Transmembrane</keyword>
<dbReference type="EMBL" id="AHFK01000116">
    <property type="protein sequence ID" value="EOQ00418.1"/>
    <property type="molecule type" value="Genomic_DNA"/>
</dbReference>
<sequence length="967" mass="111057">MSQDKFSRELEKTLDTLIKKHPIELGLVVVAGGAYYFRDKIILKVKEFMPDLVFGFKILFWSMIVLFVLNIIRKITLTRLERKNYQYALIIPHESDFQSKDVDALNQMIQEVHRSKRKPLQRLCKGRDWYRMMMYRPKEDELSKVRIYLGGPKDGIKQIINAFQSRYTHAEIYPQSMEEVPFPSKKAVGGRLVFVKKDWKAMLPLATYKKDILVQLMNNIAEETWVDVSFSPDNGYKLKKNIRNAEKELRKQKKGQGLDLFEDKQLKALKDRVSGSEVTFQVAVSFASEKYEGVDAIKHLGHMVESIIASTNELRYKKKRKNVIPAVPKPKYGNMMWTGSELLNVLHLPNIKSESNNLKEEKIVYLKSGEELLPPKVLQTGLTIGYLKHPYFTEREVAIPSVQFRKHGSITGGTGSGKSTIAARVLQSIIDQVLEGKENADGFTLFDPKPELSFVMLNRLLKAEQEGKKVDWSKIHYIRFRDTEHPPALNLMHRFEGEDIQSVVDSVMTLIKHTIPGHAQQTERLLKAIIGTLLCDREQEHTILSVGKFLSDELFRERVIANLEGPDTQYYLNFWKNEVDTTLEDSKQAILNRLDIFRNTVYLKRMYGQTGFSLDICKWMDEGHLVFFDLSGMSKMDIDLTVNYIMNKYYELSKKRKDVNRTHCTFIDEGHKVKVPILPTIIAELRSLGVALWMITQSMDQLDRELTLALKDISANFFICKQGSSGANELEKITQGQFSAYYLQNLPPRVVAIQTQGVVSGQEQDIWCTVNVPPLDKYLPNGEVATYGDKQKQAEADTWTKAKMKELEQRGKHADEIDNEISMFLYGKSTIKLQKEEKKAIQLQKAEQSQGSILVLEEEDYKHTGDMGTNEDIVTQEYIFDEEGNSERESDWDLPFTVPSSDTEKVQPQPYVNLSKDSIFTLEEGVNRAEGSTTNERGTVPEAVFEQKPDLVDEQEEKQPIVRDSLF</sequence>
<reference evidence="5 6" key="1">
    <citation type="submission" date="2012-12" db="EMBL/GenBank/DDBJ databases">
        <title>The Genome Sequence of Bacillus cereus VD184.</title>
        <authorList>
            <consortium name="The Broad Institute Genome Sequencing Platform"/>
            <consortium name="The Broad Institute Genome Sequencing Center for Infectious Disease"/>
            <person name="Feldgarden M."/>
            <person name="Van der Auwera G.A."/>
            <person name="Mahillon J."/>
            <person name="Duprez V."/>
            <person name="Timmery S."/>
            <person name="Mattelet C."/>
            <person name="Dierick K."/>
            <person name="Sun M."/>
            <person name="Yu Z."/>
            <person name="Zhu L."/>
            <person name="Hu X."/>
            <person name="Shank E.B."/>
            <person name="Swiecicka I."/>
            <person name="Hansen B.M."/>
            <person name="Andrup L."/>
            <person name="Walker B."/>
            <person name="Young S.K."/>
            <person name="Zeng Q."/>
            <person name="Gargeya S."/>
            <person name="Fitzgerald M."/>
            <person name="Haas B."/>
            <person name="Abouelleil A."/>
            <person name="Alvarado L."/>
            <person name="Arachchi H.M."/>
            <person name="Berlin A.M."/>
            <person name="Chapman S.B."/>
            <person name="Dewar J."/>
            <person name="Goldberg J."/>
            <person name="Griggs A."/>
            <person name="Gujja S."/>
            <person name="Hansen M."/>
            <person name="Howarth C."/>
            <person name="Imamovic A."/>
            <person name="Larimer J."/>
            <person name="McCowan C."/>
            <person name="Murphy C."/>
            <person name="Neiman D."/>
            <person name="Pearson M."/>
            <person name="Priest M."/>
            <person name="Roberts A."/>
            <person name="Saif S."/>
            <person name="Shea T."/>
            <person name="Sisk P."/>
            <person name="Sykes S."/>
            <person name="Wortman J."/>
            <person name="Nusbaum C."/>
            <person name="Birren B."/>
        </authorList>
    </citation>
    <scope>NUCLEOTIDE SEQUENCE [LARGE SCALE GENOMIC DNA]</scope>
    <source>
        <strain evidence="5 6">VD184</strain>
    </source>
</reference>
<dbReference type="InterPro" id="IPR002789">
    <property type="entry name" value="HerA_central"/>
</dbReference>
<feature type="domain" description="Helicase HerA central" evidence="3">
    <location>
        <begin position="396"/>
        <end position="648"/>
    </location>
</feature>